<keyword evidence="1" id="KW-0812">Transmembrane</keyword>
<dbReference type="RefSeq" id="WP_249334351.1">
    <property type="nucleotide sequence ID" value="NZ_JACRSY010000051.1"/>
</dbReference>
<dbReference type="Proteomes" id="UP000655830">
    <property type="component" value="Unassembled WGS sequence"/>
</dbReference>
<dbReference type="EMBL" id="JACRSY010000051">
    <property type="protein sequence ID" value="MBC8581428.1"/>
    <property type="molecule type" value="Genomic_DNA"/>
</dbReference>
<evidence type="ECO:0000313" key="2">
    <source>
        <dbReference type="EMBL" id="MBC8581428.1"/>
    </source>
</evidence>
<feature type="transmembrane region" description="Helical" evidence="1">
    <location>
        <begin position="7"/>
        <end position="28"/>
    </location>
</feature>
<dbReference type="AlphaFoldDB" id="A0A926EJJ1"/>
<sequence length="195" mass="22451">MNNKYKIVLCTVLILNILMVILTHVLSITLLIDGWRYILWIVLPLTLVCYPSKRNNRLILVRTFIVLATLLVSGCLFLTGIWKDSSYGYMKSPKGHHEVILKKYSLGFPQPTASLEVYEKIGILFKKDTGERIRVHDYPILLGNGTKFEGKQRYEIDYNLILEWIDEDTLVIYLKGIDASVRGDRTLASIKFVNK</sequence>
<reference evidence="2" key="1">
    <citation type="submission" date="2020-08" db="EMBL/GenBank/DDBJ databases">
        <title>Genome public.</title>
        <authorList>
            <person name="Liu C."/>
            <person name="Sun Q."/>
        </authorList>
    </citation>
    <scope>NUCLEOTIDE SEQUENCE</scope>
    <source>
        <strain evidence="2">NSJ-12</strain>
    </source>
</reference>
<proteinExistence type="predicted"/>
<keyword evidence="3" id="KW-1185">Reference proteome</keyword>
<organism evidence="2 3">
    <name type="scientific">Zhenhengia yiwuensis</name>
    <dbReference type="NCBI Taxonomy" id="2763666"/>
    <lineage>
        <taxon>Bacteria</taxon>
        <taxon>Bacillati</taxon>
        <taxon>Bacillota</taxon>
        <taxon>Clostridia</taxon>
        <taxon>Lachnospirales</taxon>
        <taxon>Lachnospiraceae</taxon>
        <taxon>Zhenhengia</taxon>
    </lineage>
</organism>
<comment type="caution">
    <text evidence="2">The sequence shown here is derived from an EMBL/GenBank/DDBJ whole genome shotgun (WGS) entry which is preliminary data.</text>
</comment>
<feature type="transmembrane region" description="Helical" evidence="1">
    <location>
        <begin position="34"/>
        <end position="52"/>
    </location>
</feature>
<name>A0A926EJJ1_9FIRM</name>
<keyword evidence="1" id="KW-0472">Membrane</keyword>
<keyword evidence="1" id="KW-1133">Transmembrane helix</keyword>
<protein>
    <submittedName>
        <fullName evidence="2">Uncharacterized protein</fullName>
    </submittedName>
</protein>
<evidence type="ECO:0000313" key="3">
    <source>
        <dbReference type="Proteomes" id="UP000655830"/>
    </source>
</evidence>
<gene>
    <name evidence="2" type="ORF">H8718_18215</name>
</gene>
<accession>A0A926EJJ1</accession>
<evidence type="ECO:0000256" key="1">
    <source>
        <dbReference type="SAM" id="Phobius"/>
    </source>
</evidence>
<feature type="transmembrane region" description="Helical" evidence="1">
    <location>
        <begin position="59"/>
        <end position="82"/>
    </location>
</feature>